<keyword evidence="9 14" id="KW-0799">Topoisomerase</keyword>
<keyword evidence="6" id="KW-0479">Metal-binding</keyword>
<feature type="active site" description="O-(5'-phospho-DNA)-tyrosine intermediate" evidence="14">
    <location>
        <position position="160"/>
    </location>
</feature>
<dbReference type="InterPro" id="IPR002815">
    <property type="entry name" value="Spo11/TopoVI_A"/>
</dbReference>
<proteinExistence type="inferred from homology"/>
<dbReference type="InterPro" id="IPR036078">
    <property type="entry name" value="Spo11/TopoVI_A_sf"/>
</dbReference>
<dbReference type="FunFam" id="3.40.1360.10:FF:000003">
    <property type="entry name" value="DNA topoisomerase 6 subunit A"/>
    <property type="match status" value="1"/>
</dbReference>
<dbReference type="GO" id="GO:0006265">
    <property type="term" value="P:DNA topological change"/>
    <property type="evidence" value="ECO:0007669"/>
    <property type="project" value="InterPro"/>
</dbReference>
<keyword evidence="8" id="KW-0460">Magnesium</keyword>
<dbReference type="GO" id="GO:0042138">
    <property type="term" value="P:meiotic DNA double-strand break formation"/>
    <property type="evidence" value="ECO:0007669"/>
    <property type="project" value="TreeGrafter"/>
</dbReference>
<evidence type="ECO:0000256" key="7">
    <source>
        <dbReference type="ARBA" id="ARBA00022741"/>
    </source>
</evidence>
<evidence type="ECO:0000256" key="2">
    <source>
        <dbReference type="ARBA" id="ARBA00001946"/>
    </source>
</evidence>
<keyword evidence="11 14" id="KW-0413">Isomerase</keyword>
<keyword evidence="7" id="KW-0547">Nucleotide-binding</keyword>
<comment type="caution">
    <text evidence="17">The sequence shown here is derived from an EMBL/GenBank/DDBJ whole genome shotgun (WGS) entry which is preliminary data.</text>
</comment>
<evidence type="ECO:0000256" key="13">
    <source>
        <dbReference type="ARBA" id="ARBA00082656"/>
    </source>
</evidence>
<feature type="domain" description="Spo11/DNA topoisomerase VI subunit A N-terminal" evidence="15">
    <location>
        <begin position="131"/>
        <end position="192"/>
    </location>
</feature>
<dbReference type="InterPro" id="IPR004085">
    <property type="entry name" value="TopoVI_A"/>
</dbReference>
<dbReference type="PANTHER" id="PTHR10848">
    <property type="entry name" value="MEIOTIC RECOMBINATION PROTEIN SPO11"/>
    <property type="match status" value="1"/>
</dbReference>
<evidence type="ECO:0000256" key="10">
    <source>
        <dbReference type="ARBA" id="ARBA00023125"/>
    </source>
</evidence>
<evidence type="ECO:0000256" key="9">
    <source>
        <dbReference type="ARBA" id="ARBA00023029"/>
    </source>
</evidence>
<dbReference type="PANTHER" id="PTHR10848:SF4">
    <property type="entry name" value="DNA TOPOISOMERASE 6 SUBUNIT A"/>
    <property type="match status" value="1"/>
</dbReference>
<dbReference type="Gene3D" id="3.40.1360.10">
    <property type="match status" value="1"/>
</dbReference>
<dbReference type="GO" id="GO:0007131">
    <property type="term" value="P:reciprocal meiotic recombination"/>
    <property type="evidence" value="ECO:0007669"/>
    <property type="project" value="TreeGrafter"/>
</dbReference>
<dbReference type="PROSITE" id="PS52041">
    <property type="entry name" value="TOPO_IIB"/>
    <property type="match status" value="1"/>
</dbReference>
<dbReference type="EMBL" id="VLTL01000008">
    <property type="protein sequence ID" value="KAA0171224.1"/>
    <property type="molecule type" value="Genomic_DNA"/>
</dbReference>
<dbReference type="EC" id="5.6.2.2" evidence="5"/>
<evidence type="ECO:0000256" key="8">
    <source>
        <dbReference type="ARBA" id="ARBA00022842"/>
    </source>
</evidence>
<comment type="catalytic activity">
    <reaction evidence="1 14">
        <text>ATP-dependent breakage, passage and rejoining of double-stranded DNA.</text>
        <dbReference type="EC" id="5.6.2.2"/>
    </reaction>
</comment>
<evidence type="ECO:0000259" key="15">
    <source>
        <dbReference type="Pfam" id="PF04406"/>
    </source>
</evidence>
<evidence type="ECO:0000256" key="12">
    <source>
        <dbReference type="ARBA" id="ARBA00023242"/>
    </source>
</evidence>
<dbReference type="GO" id="GO:0003918">
    <property type="term" value="F:DNA topoisomerase type II (double strand cut, ATP-hydrolyzing) activity"/>
    <property type="evidence" value="ECO:0007669"/>
    <property type="project" value="UniProtKB-UniRule"/>
</dbReference>
<evidence type="ECO:0000256" key="1">
    <source>
        <dbReference type="ARBA" id="ARBA00000185"/>
    </source>
</evidence>
<comment type="cofactor">
    <cofactor evidence="2">
        <name>Mg(2+)</name>
        <dbReference type="ChEBI" id="CHEBI:18420"/>
    </cofactor>
</comment>
<dbReference type="SUPFAM" id="SSF56726">
    <property type="entry name" value="DNA topoisomerase IV, alpha subunit"/>
    <property type="match status" value="1"/>
</dbReference>
<evidence type="ECO:0000256" key="4">
    <source>
        <dbReference type="ARBA" id="ARBA00006559"/>
    </source>
</evidence>
<evidence type="ECO:0000256" key="11">
    <source>
        <dbReference type="ARBA" id="ARBA00023235"/>
    </source>
</evidence>
<evidence type="ECO:0000313" key="17">
    <source>
        <dbReference type="EMBL" id="KAA0171224.1"/>
    </source>
</evidence>
<dbReference type="InterPro" id="IPR013049">
    <property type="entry name" value="Spo11/TopoVI_A_N"/>
</dbReference>
<organism evidence="17 18">
    <name type="scientific">Cafeteria roenbergensis</name>
    <name type="common">Marine flagellate</name>
    <dbReference type="NCBI Taxonomy" id="33653"/>
    <lineage>
        <taxon>Eukaryota</taxon>
        <taxon>Sar</taxon>
        <taxon>Stramenopiles</taxon>
        <taxon>Bigyra</taxon>
        <taxon>Opalozoa</taxon>
        <taxon>Bicosoecida</taxon>
        <taxon>Cafeteriaceae</taxon>
        <taxon>Cafeteria</taxon>
    </lineage>
</organism>
<gene>
    <name evidence="17" type="ORF">FNF28_00989</name>
</gene>
<dbReference type="GO" id="GO:0003677">
    <property type="term" value="F:DNA binding"/>
    <property type="evidence" value="ECO:0007669"/>
    <property type="project" value="UniProtKB-UniRule"/>
</dbReference>
<name>A0A5A8E2N2_CAFRO</name>
<reference evidence="17 18" key="1">
    <citation type="submission" date="2019-07" db="EMBL/GenBank/DDBJ databases">
        <title>Genomes of Cafeteria roenbergensis.</title>
        <authorList>
            <person name="Fischer M.G."/>
            <person name="Hackl T."/>
            <person name="Roman M."/>
        </authorList>
    </citation>
    <scope>NUCLEOTIDE SEQUENCE [LARGE SCALE GENOMIC DNA]</scope>
    <source>
        <strain evidence="17 18">RCC970-E3</strain>
    </source>
</reference>
<dbReference type="PRINTS" id="PR01552">
    <property type="entry name" value="TPISMRASE6A"/>
</dbReference>
<dbReference type="Gene3D" id="1.10.10.10">
    <property type="entry name" value="Winged helix-like DNA-binding domain superfamily/Winged helix DNA-binding domain"/>
    <property type="match status" value="1"/>
</dbReference>
<evidence type="ECO:0000259" key="16">
    <source>
        <dbReference type="Pfam" id="PF21180"/>
    </source>
</evidence>
<comment type="subcellular location">
    <subcellularLocation>
        <location evidence="3">Nucleus</location>
    </subcellularLocation>
</comment>
<protein>
    <recommendedName>
        <fullName evidence="5">DNA topoisomerase (ATP-hydrolyzing)</fullName>
        <ecNumber evidence="5">5.6.2.2</ecNumber>
    </recommendedName>
    <alternativeName>
        <fullName evidence="13">Meiotic recombination protein SPO11-3</fullName>
    </alternativeName>
</protein>
<dbReference type="PRINTS" id="PR01550">
    <property type="entry name" value="TOP6AFAMILY"/>
</dbReference>
<dbReference type="InterPro" id="IPR034136">
    <property type="entry name" value="TOPRIM_Topo6A/Spo11"/>
</dbReference>
<dbReference type="HAMAP" id="MF_00132">
    <property type="entry name" value="Top6A"/>
    <property type="match status" value="1"/>
</dbReference>
<sequence>MKGSGPAAPAGREMALAKSQTAAVARVMQGVVAMRRQVEKELSATSGRAPTLEALGITNVTEVRERDPSAVMRAIEELFADAADSILRGQGLHFEVPNRTATNQLYVPELDRIVLKSKTSTRSFDSTAQVRKTAIMTRVMEMLHQVLRRNIHTTKRDLFYADVKLFRSQDESDAVLDDVACVIGCTRTSLHVVASEKGVVVGRVQFREDGDLIDCTRMGVGGKAIPPFIDKISDFRSDAEFILLVEKDAAFMRLAEDRFYNKYPCIIITAKGQPDVATRLFLRKCRDDLKLPVLGLVDADPYGLKILSVYMSGSKTMSYDSASLTTSDIKWLGVRPSDLDKYNIPEQCRLPMKASDIKYGKALLEEDFVRRNPKWYAELEAMLSSKVKAEIQALSSYGFQYLTETYLPRKLKERDWI</sequence>
<accession>A0A5A8E2N2</accession>
<evidence type="ECO:0000313" key="18">
    <source>
        <dbReference type="Proteomes" id="UP000324907"/>
    </source>
</evidence>
<dbReference type="AlphaFoldDB" id="A0A5A8E2N2"/>
<dbReference type="GO" id="GO:0000228">
    <property type="term" value="C:nuclear chromosome"/>
    <property type="evidence" value="ECO:0007669"/>
    <property type="project" value="TreeGrafter"/>
</dbReference>
<dbReference type="InterPro" id="IPR036388">
    <property type="entry name" value="WH-like_DNA-bd_sf"/>
</dbReference>
<keyword evidence="10 14" id="KW-0238">DNA-binding</keyword>
<keyword evidence="12" id="KW-0539">Nucleus</keyword>
<dbReference type="Pfam" id="PF04406">
    <property type="entry name" value="TP6A_N"/>
    <property type="match status" value="1"/>
</dbReference>
<dbReference type="CDD" id="cd00223">
    <property type="entry name" value="TOPRIM_TopoIIB_SPO"/>
    <property type="match status" value="1"/>
</dbReference>
<dbReference type="GO" id="GO:0046872">
    <property type="term" value="F:metal ion binding"/>
    <property type="evidence" value="ECO:0007669"/>
    <property type="project" value="UniProtKB-KW"/>
</dbReference>
<comment type="similarity">
    <text evidence="4 14">Belongs to the TOP6A family.</text>
</comment>
<evidence type="ECO:0000256" key="6">
    <source>
        <dbReference type="ARBA" id="ARBA00022723"/>
    </source>
</evidence>
<evidence type="ECO:0000256" key="3">
    <source>
        <dbReference type="ARBA" id="ARBA00004123"/>
    </source>
</evidence>
<feature type="domain" description="Topoisomerase 6 subunit A/Spo11 TOPRIM" evidence="16">
    <location>
        <begin position="241"/>
        <end position="411"/>
    </location>
</feature>
<dbReference type="FunFam" id="1.10.10.10:FF:000387">
    <property type="entry name" value="DNA topoisomerase 6 subunit A"/>
    <property type="match status" value="1"/>
</dbReference>
<dbReference type="GO" id="GO:0005524">
    <property type="term" value="F:ATP binding"/>
    <property type="evidence" value="ECO:0007669"/>
    <property type="project" value="InterPro"/>
</dbReference>
<dbReference type="GO" id="GO:0000706">
    <property type="term" value="P:meiotic DNA double-strand break processing"/>
    <property type="evidence" value="ECO:0007669"/>
    <property type="project" value="TreeGrafter"/>
</dbReference>
<dbReference type="Proteomes" id="UP000324907">
    <property type="component" value="Unassembled WGS sequence"/>
</dbReference>
<evidence type="ECO:0000256" key="14">
    <source>
        <dbReference type="PROSITE-ProRule" id="PRU01385"/>
    </source>
</evidence>
<dbReference type="Pfam" id="PF21180">
    <property type="entry name" value="TOP6A-Spo11_Toprim"/>
    <property type="match status" value="1"/>
</dbReference>
<evidence type="ECO:0000256" key="5">
    <source>
        <dbReference type="ARBA" id="ARBA00012895"/>
    </source>
</evidence>